<dbReference type="InterPro" id="IPR002641">
    <property type="entry name" value="PNPLA_dom"/>
</dbReference>
<dbReference type="PANTHER" id="PTHR14226">
    <property type="entry name" value="NEUROPATHY TARGET ESTERASE/SWISS CHEESE D.MELANOGASTER"/>
    <property type="match status" value="1"/>
</dbReference>
<name>A0A2A9MK97_BESBE</name>
<feature type="compositionally biased region" description="Polar residues" evidence="6">
    <location>
        <begin position="426"/>
        <end position="440"/>
    </location>
</feature>
<comment type="caution">
    <text evidence="9">The sequence shown here is derived from an EMBL/GenBank/DDBJ whole genome shotgun (WGS) entry which is preliminary data.</text>
</comment>
<keyword evidence="2 5" id="KW-0378">Hydrolase</keyword>
<feature type="region of interest" description="Disordered" evidence="6">
    <location>
        <begin position="421"/>
        <end position="526"/>
    </location>
</feature>
<comment type="caution">
    <text evidence="5">Lacks conserved residue(s) required for the propagation of feature annotation.</text>
</comment>
<feature type="domain" description="PNPLA" evidence="8">
    <location>
        <begin position="680"/>
        <end position="880"/>
    </location>
</feature>
<feature type="active site" description="Proton acceptor" evidence="5">
    <location>
        <position position="867"/>
    </location>
</feature>
<evidence type="ECO:0000256" key="1">
    <source>
        <dbReference type="ARBA" id="ARBA00006104"/>
    </source>
</evidence>
<dbReference type="STRING" id="94643.A0A2A9MK97"/>
<dbReference type="Pfam" id="PF11815">
    <property type="entry name" value="DUF3336"/>
    <property type="match status" value="1"/>
</dbReference>
<gene>
    <name evidence="9" type="ORF">BESB_055010</name>
</gene>
<evidence type="ECO:0000256" key="4">
    <source>
        <dbReference type="ARBA" id="ARBA00023098"/>
    </source>
</evidence>
<keyword evidence="7" id="KW-1133">Transmembrane helix</keyword>
<dbReference type="PANTHER" id="PTHR14226:SF66">
    <property type="entry name" value="TRIACYLGLYCEROL LIPASE PTL2"/>
    <property type="match status" value="1"/>
</dbReference>
<evidence type="ECO:0000256" key="7">
    <source>
        <dbReference type="SAM" id="Phobius"/>
    </source>
</evidence>
<dbReference type="AlphaFoldDB" id="A0A2A9MK97"/>
<evidence type="ECO:0000256" key="2">
    <source>
        <dbReference type="ARBA" id="ARBA00022801"/>
    </source>
</evidence>
<dbReference type="Proteomes" id="UP000224006">
    <property type="component" value="Chromosome IV"/>
</dbReference>
<dbReference type="PROSITE" id="PS51635">
    <property type="entry name" value="PNPLA"/>
    <property type="match status" value="1"/>
</dbReference>
<keyword evidence="7" id="KW-0472">Membrane</keyword>
<feature type="active site" description="Nucleophile" evidence="5">
    <location>
        <position position="718"/>
    </location>
</feature>
<dbReference type="GO" id="GO:0004806">
    <property type="term" value="F:triacylglycerol lipase activity"/>
    <property type="evidence" value="ECO:0007669"/>
    <property type="project" value="InterPro"/>
</dbReference>
<feature type="region of interest" description="Disordered" evidence="6">
    <location>
        <begin position="58"/>
        <end position="100"/>
    </location>
</feature>
<evidence type="ECO:0000259" key="8">
    <source>
        <dbReference type="PROSITE" id="PS51635"/>
    </source>
</evidence>
<reference evidence="9 10" key="1">
    <citation type="submission" date="2017-09" db="EMBL/GenBank/DDBJ databases">
        <title>Genome sequencing of Besnoitia besnoiti strain Bb-Ger1.</title>
        <authorList>
            <person name="Schares G."/>
            <person name="Venepally P."/>
            <person name="Lorenzi H.A."/>
        </authorList>
    </citation>
    <scope>NUCLEOTIDE SEQUENCE [LARGE SCALE GENOMIC DNA]</scope>
    <source>
        <strain evidence="9 10">Bb-Ger1</strain>
    </source>
</reference>
<evidence type="ECO:0000256" key="5">
    <source>
        <dbReference type="PROSITE-ProRule" id="PRU01161"/>
    </source>
</evidence>
<dbReference type="SUPFAM" id="SSF52151">
    <property type="entry name" value="FabD/lysophospholipase-like"/>
    <property type="match status" value="1"/>
</dbReference>
<feature type="transmembrane region" description="Helical" evidence="7">
    <location>
        <begin position="271"/>
        <end position="290"/>
    </location>
</feature>
<sequence>MSRGVYSRLRGESEEEDAHYGRKKHALCFRPGESGVIMRDVYDGKPPPAGGAEWRLMAAETRSSSAEKVRRRNQPSSSGPQEDPRSPSQSPSVSPSSSLALDKGWRLEKVLLKEDEADTAVHTGFSPNVLLPAPSSPSPAGAVSGDLTRPVFVAPPPARTTGGTRISEVMIPLPPGGDMPIIGSDDSLDDCHEWGVEGETAKDDDEHESAEEDEGDETVVFWRRMPAGDRLRWAAGRVFRIDTHSVLALPIFFFIVSILVVEVFFYICVRLLIVLTEAVFFYLASLAYWFRSVFLRRLFAAGTPAGKEVNKAAAEAAQRAAVVAESAALEFTGLGVGASEASAAAALRVAPGGGARALFGAPASSGIARGSPRGEDELAEMRPRSTAAQFFRLASAPFTLPFQAGWEACQRCRRRSRKLWRGADRASSSNGPEFASSGTPHSAGVAHAEEDSGVSGKSARGEGEWGGSTHTGSGSQEGGHNTPAAGDVCSRGRAQEKGAGVAEALGSDRRRRLSDDDGDTPGFQRQWSLAPEAAEDQSGESLMSHRTKLFKSKTYQEYARLAITMDKITGREKWKHELETSMYDYETVAKRLQILRKARQSGKLAALQEALRGSLRDQMFGVFKERLYSRTYLGTKVQAEEFIDEVCLCLKELKRHSHRRPEEVRRIFHQLQTSWGVTGLILSGGASLGLHHFGVLEVLLKARAEGRCLLPRVVGGCSAGAVVAAWLCTRTDDELLQQGTVEYLVEHWKALSPNSWLLRLWNVLTKGYMCDIDVWKASAKKLFGDLTFLEAYQRTGRVLNISMTRADREESGVQVMNYVNAPNVLIWSALLCSCAFPFLSLPLPLREKSPKGKAVISKVFGCSYFHDGSLSGDIPTEQMREAWAVSYSIVSQVNLHVFPFAGLRTHGEAGIPVHWRGRSSRWRAGFLLSALELFFKEHIRFLLRLIALLDVSPTLRGINAGSLALQSYTGDVTLHPRYISARYWRLLNDTSPSDISWYLQEGRLMVFPKLHLIRNRMRVDRCFEDLAAAVDSSSASFPATAPRRGVQKAC</sequence>
<feature type="region of interest" description="Disordered" evidence="6">
    <location>
        <begin position="1"/>
        <end position="24"/>
    </location>
</feature>
<evidence type="ECO:0000313" key="9">
    <source>
        <dbReference type="EMBL" id="PFH35850.1"/>
    </source>
</evidence>
<evidence type="ECO:0000256" key="6">
    <source>
        <dbReference type="SAM" id="MobiDB-lite"/>
    </source>
</evidence>
<organism evidence="9 10">
    <name type="scientific">Besnoitia besnoiti</name>
    <name type="common">Apicomplexan protozoan</name>
    <dbReference type="NCBI Taxonomy" id="94643"/>
    <lineage>
        <taxon>Eukaryota</taxon>
        <taxon>Sar</taxon>
        <taxon>Alveolata</taxon>
        <taxon>Apicomplexa</taxon>
        <taxon>Conoidasida</taxon>
        <taxon>Coccidia</taxon>
        <taxon>Eucoccidiorida</taxon>
        <taxon>Eimeriorina</taxon>
        <taxon>Sarcocystidae</taxon>
        <taxon>Besnoitia</taxon>
    </lineage>
</organism>
<dbReference type="InterPro" id="IPR016035">
    <property type="entry name" value="Acyl_Trfase/lysoPLipase"/>
</dbReference>
<feature type="compositionally biased region" description="Low complexity" evidence="6">
    <location>
        <begin position="86"/>
        <end position="98"/>
    </location>
</feature>
<evidence type="ECO:0000313" key="10">
    <source>
        <dbReference type="Proteomes" id="UP000224006"/>
    </source>
</evidence>
<dbReference type="Pfam" id="PF01734">
    <property type="entry name" value="Patatin"/>
    <property type="match status" value="1"/>
</dbReference>
<dbReference type="OrthoDB" id="10049244at2759"/>
<dbReference type="VEuPathDB" id="ToxoDB:BESB_055010"/>
<dbReference type="Gene3D" id="3.40.1090.10">
    <property type="entry name" value="Cytosolic phospholipase A2 catalytic domain"/>
    <property type="match status" value="2"/>
</dbReference>
<dbReference type="KEGG" id="bbes:BESB_055010"/>
<dbReference type="RefSeq" id="XP_029219859.1">
    <property type="nucleotide sequence ID" value="XM_029363936.1"/>
</dbReference>
<keyword evidence="4 5" id="KW-0443">Lipid metabolism</keyword>
<dbReference type="CDD" id="cd07232">
    <property type="entry name" value="Pat_PLPL"/>
    <property type="match status" value="1"/>
</dbReference>
<evidence type="ECO:0000256" key="3">
    <source>
        <dbReference type="ARBA" id="ARBA00022963"/>
    </source>
</evidence>
<feature type="transmembrane region" description="Helical" evidence="7">
    <location>
        <begin position="246"/>
        <end position="265"/>
    </location>
</feature>
<keyword evidence="10" id="KW-1185">Reference proteome</keyword>
<comment type="similarity">
    <text evidence="1">Belongs to the PLPL family.</text>
</comment>
<dbReference type="GeneID" id="40310430"/>
<protein>
    <submittedName>
        <fullName evidence="9">Phospholipase, patatin family protein</fullName>
    </submittedName>
</protein>
<dbReference type="InterPro" id="IPR021771">
    <property type="entry name" value="Triacylglycerol_lipase_N"/>
</dbReference>
<feature type="short sequence motif" description="GXSXG" evidence="5">
    <location>
        <begin position="716"/>
        <end position="720"/>
    </location>
</feature>
<keyword evidence="3 5" id="KW-0442">Lipid degradation</keyword>
<proteinExistence type="inferred from homology"/>
<dbReference type="EMBL" id="NWUJ01000004">
    <property type="protein sequence ID" value="PFH35850.1"/>
    <property type="molecule type" value="Genomic_DNA"/>
</dbReference>
<dbReference type="InterPro" id="IPR050301">
    <property type="entry name" value="NTE"/>
</dbReference>
<accession>A0A2A9MK97</accession>
<keyword evidence="7" id="KW-0812">Transmembrane</keyword>
<dbReference type="GO" id="GO:0016042">
    <property type="term" value="P:lipid catabolic process"/>
    <property type="evidence" value="ECO:0007669"/>
    <property type="project" value="UniProtKB-UniRule"/>
</dbReference>